<evidence type="ECO:0000313" key="1">
    <source>
        <dbReference type="EMBL" id="KKK95117.1"/>
    </source>
</evidence>
<name>A0A0F8ZMR4_9ZZZZ</name>
<comment type="caution">
    <text evidence="1">The sequence shown here is derived from an EMBL/GenBank/DDBJ whole genome shotgun (WGS) entry which is preliminary data.</text>
</comment>
<gene>
    <name evidence="1" type="ORF">LCGC14_2676020</name>
</gene>
<reference evidence="1" key="1">
    <citation type="journal article" date="2015" name="Nature">
        <title>Complex archaea that bridge the gap between prokaryotes and eukaryotes.</title>
        <authorList>
            <person name="Spang A."/>
            <person name="Saw J.H."/>
            <person name="Jorgensen S.L."/>
            <person name="Zaremba-Niedzwiedzka K."/>
            <person name="Martijn J."/>
            <person name="Lind A.E."/>
            <person name="van Eijk R."/>
            <person name="Schleper C."/>
            <person name="Guy L."/>
            <person name="Ettema T.J."/>
        </authorList>
    </citation>
    <scope>NUCLEOTIDE SEQUENCE</scope>
</reference>
<proteinExistence type="predicted"/>
<dbReference type="EMBL" id="LAZR01047053">
    <property type="protein sequence ID" value="KKK95117.1"/>
    <property type="molecule type" value="Genomic_DNA"/>
</dbReference>
<protein>
    <submittedName>
        <fullName evidence="1">Uncharacterized protein</fullName>
    </submittedName>
</protein>
<dbReference type="AlphaFoldDB" id="A0A0F8ZMR4"/>
<organism evidence="1">
    <name type="scientific">marine sediment metagenome</name>
    <dbReference type="NCBI Taxonomy" id="412755"/>
    <lineage>
        <taxon>unclassified sequences</taxon>
        <taxon>metagenomes</taxon>
        <taxon>ecological metagenomes</taxon>
    </lineage>
</organism>
<sequence>MSDQKTLKMPDGTTREVEGARFHQRFSTNLINPDGTEIDLGLAYRMLLTYKNWADEQIDVLRTQLADTKAHEARCPLAQQEAGEL</sequence>
<accession>A0A0F8ZMR4</accession>